<evidence type="ECO:0000256" key="6">
    <source>
        <dbReference type="ARBA" id="ARBA00023136"/>
    </source>
</evidence>
<proteinExistence type="inferred from homology"/>
<keyword evidence="6 7" id="KW-0472">Membrane</keyword>
<dbReference type="GO" id="GO:0005886">
    <property type="term" value="C:plasma membrane"/>
    <property type="evidence" value="ECO:0007669"/>
    <property type="project" value="UniProtKB-SubCell"/>
</dbReference>
<keyword evidence="10" id="KW-1185">Reference proteome</keyword>
<evidence type="ECO:0000313" key="10">
    <source>
        <dbReference type="Proteomes" id="UP000029500"/>
    </source>
</evidence>
<dbReference type="PROSITE" id="PS50928">
    <property type="entry name" value="ABC_TM1"/>
    <property type="match status" value="1"/>
</dbReference>
<gene>
    <name evidence="9" type="ORF">PGRAT_08455</name>
</gene>
<evidence type="ECO:0000256" key="2">
    <source>
        <dbReference type="ARBA" id="ARBA00022448"/>
    </source>
</evidence>
<comment type="similarity">
    <text evidence="7">Belongs to the binding-protein-dependent transport system permease family.</text>
</comment>
<dbReference type="Pfam" id="PF00528">
    <property type="entry name" value="BPD_transp_1"/>
    <property type="match status" value="1"/>
</dbReference>
<evidence type="ECO:0000256" key="1">
    <source>
        <dbReference type="ARBA" id="ARBA00004651"/>
    </source>
</evidence>
<dbReference type="AlphaFoldDB" id="A0A089NF82"/>
<comment type="subcellular location">
    <subcellularLocation>
        <location evidence="1 7">Cell membrane</location>
        <topology evidence="1 7">Multi-pass membrane protein</topology>
    </subcellularLocation>
</comment>
<dbReference type="InterPro" id="IPR050809">
    <property type="entry name" value="UgpAE/MalFG_permease"/>
</dbReference>
<evidence type="ECO:0000313" key="9">
    <source>
        <dbReference type="EMBL" id="AIQ67659.1"/>
    </source>
</evidence>
<keyword evidence="2 7" id="KW-0813">Transport</keyword>
<name>A0A089NF82_9BACL</name>
<feature type="transmembrane region" description="Helical" evidence="7">
    <location>
        <begin position="18"/>
        <end position="44"/>
    </location>
</feature>
<evidence type="ECO:0000256" key="4">
    <source>
        <dbReference type="ARBA" id="ARBA00022692"/>
    </source>
</evidence>
<feature type="transmembrane region" description="Helical" evidence="7">
    <location>
        <begin position="219"/>
        <end position="239"/>
    </location>
</feature>
<dbReference type="GO" id="GO:0055085">
    <property type="term" value="P:transmembrane transport"/>
    <property type="evidence" value="ECO:0007669"/>
    <property type="project" value="InterPro"/>
</dbReference>
<feature type="transmembrane region" description="Helical" evidence="7">
    <location>
        <begin position="123"/>
        <end position="144"/>
    </location>
</feature>
<reference evidence="9 10" key="1">
    <citation type="submission" date="2014-08" db="EMBL/GenBank/DDBJ databases">
        <title>Comparative genomics of the Paenibacillus odorifer group.</title>
        <authorList>
            <person name="den Bakker H.C."/>
            <person name="Tsai Y.-C."/>
            <person name="Martin N."/>
            <person name="Korlach J."/>
            <person name="Wiedmann M."/>
        </authorList>
    </citation>
    <scope>NUCLEOTIDE SEQUENCE [LARGE SCALE GENOMIC DNA]</scope>
    <source>
        <strain evidence="9 10">DSM 15220</strain>
    </source>
</reference>
<protein>
    <submittedName>
        <fullName evidence="9">Protein lplB</fullName>
    </submittedName>
</protein>
<keyword evidence="5 7" id="KW-1133">Transmembrane helix</keyword>
<feature type="transmembrane region" description="Helical" evidence="7">
    <location>
        <begin position="271"/>
        <end position="292"/>
    </location>
</feature>
<feature type="transmembrane region" description="Helical" evidence="7">
    <location>
        <begin position="81"/>
        <end position="102"/>
    </location>
</feature>
<dbReference type="InterPro" id="IPR035906">
    <property type="entry name" value="MetI-like_sf"/>
</dbReference>
<dbReference type="Gene3D" id="1.10.3720.10">
    <property type="entry name" value="MetI-like"/>
    <property type="match status" value="1"/>
</dbReference>
<evidence type="ECO:0000259" key="8">
    <source>
        <dbReference type="PROSITE" id="PS50928"/>
    </source>
</evidence>
<dbReference type="SUPFAM" id="SSF161098">
    <property type="entry name" value="MetI-like"/>
    <property type="match status" value="1"/>
</dbReference>
<evidence type="ECO:0000256" key="7">
    <source>
        <dbReference type="RuleBase" id="RU363032"/>
    </source>
</evidence>
<organism evidence="9 10">
    <name type="scientific">Paenibacillus graminis</name>
    <dbReference type="NCBI Taxonomy" id="189425"/>
    <lineage>
        <taxon>Bacteria</taxon>
        <taxon>Bacillati</taxon>
        <taxon>Bacillota</taxon>
        <taxon>Bacilli</taxon>
        <taxon>Bacillales</taxon>
        <taxon>Paenibacillaceae</taxon>
        <taxon>Paenibacillus</taxon>
    </lineage>
</organism>
<dbReference type="KEGG" id="pgm:PGRAT_08455"/>
<evidence type="ECO:0000256" key="5">
    <source>
        <dbReference type="ARBA" id="ARBA00022989"/>
    </source>
</evidence>
<dbReference type="Proteomes" id="UP000029500">
    <property type="component" value="Chromosome"/>
</dbReference>
<dbReference type="EMBL" id="CP009287">
    <property type="protein sequence ID" value="AIQ67659.1"/>
    <property type="molecule type" value="Genomic_DNA"/>
</dbReference>
<dbReference type="STRING" id="189425.PGRAT_08455"/>
<feature type="transmembrane region" description="Helical" evidence="7">
    <location>
        <begin position="164"/>
        <end position="188"/>
    </location>
</feature>
<dbReference type="PANTHER" id="PTHR43227:SF11">
    <property type="entry name" value="BLL4140 PROTEIN"/>
    <property type="match status" value="1"/>
</dbReference>
<dbReference type="HOGENOM" id="CLU_016047_0_1_9"/>
<evidence type="ECO:0000256" key="3">
    <source>
        <dbReference type="ARBA" id="ARBA00022475"/>
    </source>
</evidence>
<feature type="domain" description="ABC transmembrane type-1" evidence="8">
    <location>
        <begin position="77"/>
        <end position="292"/>
    </location>
</feature>
<dbReference type="PANTHER" id="PTHR43227">
    <property type="entry name" value="BLL4140 PROTEIN"/>
    <property type="match status" value="1"/>
</dbReference>
<dbReference type="InterPro" id="IPR000515">
    <property type="entry name" value="MetI-like"/>
</dbReference>
<dbReference type="eggNOG" id="COG4209">
    <property type="taxonomic scope" value="Bacteria"/>
</dbReference>
<sequence>MGFLGECKMKTIRKHGELLALFLFAFAFFIVFKYGPLYGVVIAFKDFKVVDGIWGSPWVGFQHFQELFQSSDFYRLLKNTLLLNFYQLLFAFPAPIILAILLNEVRSRYFQRFIQTTMYLPHFVSWVIMSGLLIYFLSPTTGIMADIMGWFGKEPIFFMGKKEYFRSIVVGSSILKDLGWGSIIYFAALSGINPEIQESAIIDGANRWQRIIRINVPSIMPTISIMFILSLGGFLSANFEQIINLLNPVTFETGDVIDTYVYRVGLQQFQYSYTAAIGLFKSLVGLVLILGANLTVKKLSKGENGLW</sequence>
<keyword evidence="4 7" id="KW-0812">Transmembrane</keyword>
<accession>A0A089NF82</accession>
<dbReference type="CDD" id="cd06261">
    <property type="entry name" value="TM_PBP2"/>
    <property type="match status" value="1"/>
</dbReference>
<keyword evidence="3" id="KW-1003">Cell membrane</keyword>